<reference evidence="2 3" key="1">
    <citation type="submission" date="2022-08" db="EMBL/GenBank/DDBJ databases">
        <title>Myroides zhujiangensis sp. nov., a novel bacterium isolated from sediment in the Pearl River Estuary.</title>
        <authorList>
            <person name="Cui L."/>
        </authorList>
    </citation>
    <scope>NUCLEOTIDE SEQUENCE [LARGE SCALE GENOMIC DNA]</scope>
    <source>
        <strain evidence="2 3">SCSIO 72103</strain>
    </source>
</reference>
<sequence>MANRTYLFYQNKENEWREFEYATIIPSLWQELYNIELIEAQKNKIIEAFTKNEYNGEDEERKANLKVTKENAIKNLQSKINLNESSDKKQLRLEFIKFIQSEVLNNSTIELSIEEISWFCNQQEDIFIELEKFHTDTQTQKEFHTEKVTFQTIGFNNDFEPFSSVYKKINLEQKAINKKNDEKHQIVIEQAQRKERKSKLFDLITMSLIASVCTFFGFLGFL</sequence>
<proteinExistence type="predicted"/>
<feature type="transmembrane region" description="Helical" evidence="1">
    <location>
        <begin position="200"/>
        <end position="221"/>
    </location>
</feature>
<gene>
    <name evidence="2" type="ORF">NPX36_03330</name>
</gene>
<keyword evidence="3" id="KW-1185">Reference proteome</keyword>
<evidence type="ECO:0000256" key="1">
    <source>
        <dbReference type="SAM" id="Phobius"/>
    </source>
</evidence>
<keyword evidence="1" id="KW-0472">Membrane</keyword>
<keyword evidence="1" id="KW-1133">Transmembrane helix</keyword>
<name>A0ABY5NU49_9FLAO</name>
<evidence type="ECO:0000313" key="3">
    <source>
        <dbReference type="Proteomes" id="UP001317001"/>
    </source>
</evidence>
<protein>
    <submittedName>
        <fullName evidence="2">Uncharacterized protein</fullName>
    </submittedName>
</protein>
<evidence type="ECO:0000313" key="2">
    <source>
        <dbReference type="EMBL" id="UUV22089.1"/>
    </source>
</evidence>
<dbReference type="RefSeq" id="WP_257500006.1">
    <property type="nucleotide sequence ID" value="NZ_CP102382.1"/>
</dbReference>
<dbReference type="Proteomes" id="UP001317001">
    <property type="component" value="Chromosome"/>
</dbReference>
<accession>A0ABY5NU49</accession>
<dbReference type="EMBL" id="CP102382">
    <property type="protein sequence ID" value="UUV22089.1"/>
    <property type="molecule type" value="Genomic_DNA"/>
</dbReference>
<organism evidence="2 3">
    <name type="scientific">Paenimyroides aestuarii</name>
    <dbReference type="NCBI Taxonomy" id="2968490"/>
    <lineage>
        <taxon>Bacteria</taxon>
        <taxon>Pseudomonadati</taxon>
        <taxon>Bacteroidota</taxon>
        <taxon>Flavobacteriia</taxon>
        <taxon>Flavobacteriales</taxon>
        <taxon>Flavobacteriaceae</taxon>
        <taxon>Paenimyroides</taxon>
    </lineage>
</organism>
<keyword evidence="1" id="KW-0812">Transmembrane</keyword>